<sequence length="212" mass="21206">MKLPIVKIAAGAVIVLAAVGVGVLTGLIPGVSSQEKSVTVAEPPAISARVEAVDASKEQVSQKRAAVKPVTKEHTAAPAPAVPQLATAKPVPVVAEKVAPPVCHECGVVESVNSVEIKGESSGAGAVVGGVAGLIVGNQIGQKKGKTLAKIAGAAGGAYVGNEIEKNAKKTVQYQVAVRMEDGTQRTITQASDGGLTAGSRVKIVDGAIVRN</sequence>
<gene>
    <name evidence="4" type="ORF">A2W18_14070</name>
</gene>
<reference evidence="4 5" key="1">
    <citation type="journal article" date="2016" name="Nat. Commun.">
        <title>Thousands of microbial genomes shed light on interconnected biogeochemical processes in an aquifer system.</title>
        <authorList>
            <person name="Anantharaman K."/>
            <person name="Brown C.T."/>
            <person name="Hug L.A."/>
            <person name="Sharon I."/>
            <person name="Castelle C.J."/>
            <person name="Probst A.J."/>
            <person name="Thomas B.C."/>
            <person name="Singh A."/>
            <person name="Wilkins M.J."/>
            <person name="Karaoz U."/>
            <person name="Brodie E.L."/>
            <person name="Williams K.H."/>
            <person name="Hubbard S.S."/>
            <person name="Banfield J.F."/>
        </authorList>
    </citation>
    <scope>NUCLEOTIDE SEQUENCE [LARGE SCALE GENOMIC DNA]</scope>
</reference>
<protein>
    <recommendedName>
        <fullName evidence="3">Glycine zipper 2TM domain-containing protein</fullName>
    </recommendedName>
</protein>
<feature type="domain" description="Glycine zipper 2TM" evidence="3">
    <location>
        <begin position="124"/>
        <end position="165"/>
    </location>
</feature>
<evidence type="ECO:0000256" key="1">
    <source>
        <dbReference type="ARBA" id="ARBA00004370"/>
    </source>
</evidence>
<dbReference type="PANTHER" id="PTHR35603">
    <property type="match status" value="1"/>
</dbReference>
<comment type="caution">
    <text evidence="4">The sequence shown here is derived from an EMBL/GenBank/DDBJ whole genome shotgun (WGS) entry which is preliminary data.</text>
</comment>
<dbReference type="PANTHER" id="PTHR35603:SF2">
    <property type="entry name" value="OUTER MEMBRANE LIPOPROTEIN"/>
    <property type="match status" value="1"/>
</dbReference>
<evidence type="ECO:0000256" key="2">
    <source>
        <dbReference type="ARBA" id="ARBA00023136"/>
    </source>
</evidence>
<dbReference type="GO" id="GO:0019867">
    <property type="term" value="C:outer membrane"/>
    <property type="evidence" value="ECO:0007669"/>
    <property type="project" value="InterPro"/>
</dbReference>
<dbReference type="AlphaFoldDB" id="A0A1F6VAI9"/>
<evidence type="ECO:0000313" key="4">
    <source>
        <dbReference type="EMBL" id="OGI66595.1"/>
    </source>
</evidence>
<dbReference type="EMBL" id="MFSP01000084">
    <property type="protein sequence ID" value="OGI66595.1"/>
    <property type="molecule type" value="Genomic_DNA"/>
</dbReference>
<dbReference type="Proteomes" id="UP000179076">
    <property type="component" value="Unassembled WGS sequence"/>
</dbReference>
<dbReference type="Pfam" id="PF05433">
    <property type="entry name" value="Rick_17kDa_Anti"/>
    <property type="match status" value="1"/>
</dbReference>
<comment type="subcellular location">
    <subcellularLocation>
        <location evidence="1">Membrane</location>
    </subcellularLocation>
</comment>
<proteinExistence type="predicted"/>
<evidence type="ECO:0000313" key="5">
    <source>
        <dbReference type="Proteomes" id="UP000179076"/>
    </source>
</evidence>
<dbReference type="InterPro" id="IPR008816">
    <property type="entry name" value="Gly_zipper_2TM_dom"/>
</dbReference>
<accession>A0A1F6VAI9</accession>
<evidence type="ECO:0000259" key="3">
    <source>
        <dbReference type="Pfam" id="PF05433"/>
    </source>
</evidence>
<name>A0A1F6VAI9_9PROT</name>
<dbReference type="InterPro" id="IPR051407">
    <property type="entry name" value="Bact_OM_lipoprot/Surf_antigen"/>
</dbReference>
<organism evidence="4 5">
    <name type="scientific">Candidatus Muproteobacteria bacterium RBG_16_60_9</name>
    <dbReference type="NCBI Taxonomy" id="1817755"/>
    <lineage>
        <taxon>Bacteria</taxon>
        <taxon>Pseudomonadati</taxon>
        <taxon>Pseudomonadota</taxon>
        <taxon>Candidatus Muproteobacteria</taxon>
    </lineage>
</organism>
<keyword evidence="2" id="KW-0472">Membrane</keyword>